<dbReference type="AlphaFoldDB" id="A0A101LU84"/>
<gene>
    <name evidence="1" type="ORF">ABT39_MTgene2561</name>
</gene>
<protein>
    <submittedName>
        <fullName evidence="1">Uncharacterized protein</fullName>
    </submittedName>
</protein>
<keyword evidence="1" id="KW-0496">Mitochondrion</keyword>
<reference evidence="1" key="1">
    <citation type="journal article" date="2015" name="Genome Biol. Evol.">
        <title>Organellar Genomes of White Spruce (Picea glauca): Assembly and Annotation.</title>
        <authorList>
            <person name="Jackman S.D."/>
            <person name="Warren R.L."/>
            <person name="Gibb E.A."/>
            <person name="Vandervalk B.P."/>
            <person name="Mohamadi H."/>
            <person name="Chu J."/>
            <person name="Raymond A."/>
            <person name="Pleasance S."/>
            <person name="Coope R."/>
            <person name="Wildung M.R."/>
            <person name="Ritland C.E."/>
            <person name="Bousquet J."/>
            <person name="Jones S.J."/>
            <person name="Bohlmann J."/>
            <person name="Birol I."/>
        </authorList>
    </citation>
    <scope>NUCLEOTIDE SEQUENCE [LARGE SCALE GENOMIC DNA]</scope>
    <source>
        <tissue evidence="1">Flushing bud</tissue>
    </source>
</reference>
<comment type="caution">
    <text evidence="1">The sequence shown here is derived from an EMBL/GenBank/DDBJ whole genome shotgun (WGS) entry which is preliminary data.</text>
</comment>
<name>A0A101LU84_PICGL</name>
<accession>A0A101LU84</accession>
<sequence>MDLGAAKHIISLFLGANYGSRNCQMYFLFVLGEIGGYRSHIFYFLVRG</sequence>
<dbReference type="EMBL" id="LKAM01000018">
    <property type="protein sequence ID" value="KUM45459.1"/>
    <property type="molecule type" value="Genomic_DNA"/>
</dbReference>
<evidence type="ECO:0000313" key="1">
    <source>
        <dbReference type="EMBL" id="KUM45459.1"/>
    </source>
</evidence>
<organism evidence="1">
    <name type="scientific">Picea glauca</name>
    <name type="common">White spruce</name>
    <name type="synonym">Pinus glauca</name>
    <dbReference type="NCBI Taxonomy" id="3330"/>
    <lineage>
        <taxon>Eukaryota</taxon>
        <taxon>Viridiplantae</taxon>
        <taxon>Streptophyta</taxon>
        <taxon>Embryophyta</taxon>
        <taxon>Tracheophyta</taxon>
        <taxon>Spermatophyta</taxon>
        <taxon>Pinopsida</taxon>
        <taxon>Pinidae</taxon>
        <taxon>Conifers I</taxon>
        <taxon>Pinales</taxon>
        <taxon>Pinaceae</taxon>
        <taxon>Picea</taxon>
    </lineage>
</organism>
<proteinExistence type="predicted"/>
<geneLocation type="mitochondrion" evidence="1"/>